<feature type="domain" description="Translation initiation factor beta propellor-like" evidence="4">
    <location>
        <begin position="10"/>
        <end position="84"/>
    </location>
</feature>
<dbReference type="PANTHER" id="PTHR16220">
    <property type="entry name" value="WD REPEAT PROTEIN 8-RELATED"/>
    <property type="match status" value="1"/>
</dbReference>
<sequence>NMPHTLWIWNVVTLKLYAVLIQTSPIKAIAWDPNQERIALCIGNNKLYFWSVAGCVTVEVPTESEGTFQVNSLHWHPDGDNILLLSKDRMCLCFLTPSDT</sequence>
<organism evidence="5 6">
    <name type="scientific">Paramuricea clavata</name>
    <name type="common">Red gorgonian</name>
    <name type="synonym">Violescent sea-whip</name>
    <dbReference type="NCBI Taxonomy" id="317549"/>
    <lineage>
        <taxon>Eukaryota</taxon>
        <taxon>Metazoa</taxon>
        <taxon>Cnidaria</taxon>
        <taxon>Anthozoa</taxon>
        <taxon>Octocorallia</taxon>
        <taxon>Malacalcyonacea</taxon>
        <taxon>Plexauridae</taxon>
        <taxon>Paramuricea</taxon>
    </lineage>
</organism>
<feature type="non-terminal residue" evidence="5">
    <location>
        <position position="1"/>
    </location>
</feature>
<dbReference type="InterPro" id="IPR015943">
    <property type="entry name" value="WD40/YVTN_repeat-like_dom_sf"/>
</dbReference>
<evidence type="ECO:0000313" key="6">
    <source>
        <dbReference type="Proteomes" id="UP001152795"/>
    </source>
</evidence>
<dbReference type="SUPFAM" id="SSF50978">
    <property type="entry name" value="WD40 repeat-like"/>
    <property type="match status" value="1"/>
</dbReference>
<keyword evidence="1" id="KW-0396">Initiation factor</keyword>
<evidence type="ECO:0000256" key="2">
    <source>
        <dbReference type="ARBA" id="ARBA00022574"/>
    </source>
</evidence>
<protein>
    <submittedName>
        <fullName evidence="5">WD repeat-containing WRAP73-like</fullName>
    </submittedName>
</protein>
<keyword evidence="3" id="KW-0648">Protein biosynthesis</keyword>
<keyword evidence="2" id="KW-0853">WD repeat</keyword>
<dbReference type="EMBL" id="CACRXK020020564">
    <property type="protein sequence ID" value="CAB4034953.1"/>
    <property type="molecule type" value="Genomic_DNA"/>
</dbReference>
<keyword evidence="6" id="KW-1185">Reference proteome</keyword>
<evidence type="ECO:0000259" key="4">
    <source>
        <dbReference type="Pfam" id="PF08662"/>
    </source>
</evidence>
<dbReference type="GO" id="GO:0005815">
    <property type="term" value="C:microtubule organizing center"/>
    <property type="evidence" value="ECO:0007669"/>
    <property type="project" value="TreeGrafter"/>
</dbReference>
<dbReference type="PANTHER" id="PTHR16220:SF0">
    <property type="entry name" value="WD REPEAT-CONTAINING PROTEIN WRAP73"/>
    <property type="match status" value="1"/>
</dbReference>
<dbReference type="Gene3D" id="2.130.10.10">
    <property type="entry name" value="YVTN repeat-like/Quinoprotein amine dehydrogenase"/>
    <property type="match status" value="1"/>
</dbReference>
<dbReference type="Pfam" id="PF08662">
    <property type="entry name" value="eIF2A"/>
    <property type="match status" value="1"/>
</dbReference>
<dbReference type="Proteomes" id="UP001152795">
    <property type="component" value="Unassembled WGS sequence"/>
</dbReference>
<dbReference type="InterPro" id="IPR036322">
    <property type="entry name" value="WD40_repeat_dom_sf"/>
</dbReference>
<dbReference type="GO" id="GO:0003743">
    <property type="term" value="F:translation initiation factor activity"/>
    <property type="evidence" value="ECO:0007669"/>
    <property type="project" value="UniProtKB-KW"/>
</dbReference>
<dbReference type="InterPro" id="IPR013979">
    <property type="entry name" value="TIF_beta_prop-like"/>
</dbReference>
<gene>
    <name evidence="5" type="ORF">PACLA_8A074320</name>
</gene>
<name>A0A7D9JSK3_PARCT</name>
<reference evidence="5" key="1">
    <citation type="submission" date="2020-04" db="EMBL/GenBank/DDBJ databases">
        <authorList>
            <person name="Alioto T."/>
            <person name="Alioto T."/>
            <person name="Gomez Garrido J."/>
        </authorList>
    </citation>
    <scope>NUCLEOTIDE SEQUENCE</scope>
    <source>
        <strain evidence="5">A484AB</strain>
    </source>
</reference>
<comment type="caution">
    <text evidence="5">The sequence shown here is derived from an EMBL/GenBank/DDBJ whole genome shotgun (WGS) entry which is preliminary data.</text>
</comment>
<dbReference type="InterPro" id="IPR052778">
    <property type="entry name" value="Centrosome-WD_assoc"/>
</dbReference>
<evidence type="ECO:0000256" key="1">
    <source>
        <dbReference type="ARBA" id="ARBA00022540"/>
    </source>
</evidence>
<evidence type="ECO:0000313" key="5">
    <source>
        <dbReference type="EMBL" id="CAB4034953.1"/>
    </source>
</evidence>
<accession>A0A7D9JSK3</accession>
<dbReference type="OrthoDB" id="308690at2759"/>
<proteinExistence type="predicted"/>
<dbReference type="AlphaFoldDB" id="A0A7D9JSK3"/>
<dbReference type="GO" id="GO:1990811">
    <property type="term" value="C:MWP complex"/>
    <property type="evidence" value="ECO:0007669"/>
    <property type="project" value="TreeGrafter"/>
</dbReference>
<evidence type="ECO:0000256" key="3">
    <source>
        <dbReference type="ARBA" id="ARBA00022917"/>
    </source>
</evidence>